<proteinExistence type="predicted"/>
<gene>
    <name evidence="1" type="ORF">COU03_01325</name>
</gene>
<organism evidence="1 2">
    <name type="scientific">bacterium (Candidatus Gribaldobacteria) CG10_big_fil_rev_8_21_14_0_10_41_12</name>
    <dbReference type="NCBI Taxonomy" id="2014277"/>
    <lineage>
        <taxon>Bacteria</taxon>
        <taxon>Candidatus Gribaldobacteria</taxon>
    </lineage>
</organism>
<dbReference type="EMBL" id="PFAV01000022">
    <property type="protein sequence ID" value="PIR91636.1"/>
    <property type="molecule type" value="Genomic_DNA"/>
</dbReference>
<protein>
    <submittedName>
        <fullName evidence="1">Uncharacterized protein</fullName>
    </submittedName>
</protein>
<dbReference type="AlphaFoldDB" id="A0A2H0UXQ6"/>
<reference evidence="2" key="1">
    <citation type="submission" date="2017-09" db="EMBL/GenBank/DDBJ databases">
        <title>Depth-based differentiation of microbial function through sediment-hosted aquifers and enrichment of novel symbionts in the deep terrestrial subsurface.</title>
        <authorList>
            <person name="Probst A.J."/>
            <person name="Ladd B."/>
            <person name="Jarett J.K."/>
            <person name="Geller-Mcgrath D.E."/>
            <person name="Sieber C.M.K."/>
            <person name="Emerson J.B."/>
            <person name="Anantharaman K."/>
            <person name="Thomas B.C."/>
            <person name="Malmstrom R."/>
            <person name="Stieglmeier M."/>
            <person name="Klingl A."/>
            <person name="Woyke T."/>
            <person name="Ryan C.M."/>
            <person name="Banfield J.F."/>
        </authorList>
    </citation>
    <scope>NUCLEOTIDE SEQUENCE [LARGE SCALE GENOMIC DNA]</scope>
</reference>
<evidence type="ECO:0000313" key="2">
    <source>
        <dbReference type="Proteomes" id="UP000228906"/>
    </source>
</evidence>
<comment type="caution">
    <text evidence="1">The sequence shown here is derived from an EMBL/GenBank/DDBJ whole genome shotgun (WGS) entry which is preliminary data.</text>
</comment>
<dbReference type="Proteomes" id="UP000228906">
    <property type="component" value="Unassembled WGS sequence"/>
</dbReference>
<sequence length="149" mass="17313">MKIYIDQSSKIEYTSKHTVIAYANSKQKAILIEAREKQKVEKMFREAKKPYIFRYKTLAILIYLLIKNDLPKISSIIIDKEYIGKEPLIKDFLIQIIRKKTNSKITQDDISFQLIGKHNKAHEVAINVFRKKTSANKIITAEDVAPFVV</sequence>
<evidence type="ECO:0000313" key="1">
    <source>
        <dbReference type="EMBL" id="PIR91636.1"/>
    </source>
</evidence>
<name>A0A2H0UXQ6_9BACT</name>
<accession>A0A2H0UXQ6</accession>